<proteinExistence type="inferred from homology"/>
<reference evidence="5" key="1">
    <citation type="submission" date="2012-02" db="EMBL/GenBank/DDBJ databases">
        <title>The complete genome of Frateuria aurantia DSM 6220.</title>
        <authorList>
            <consortium name="US DOE Joint Genome Institute (JGI-PGF)"/>
            <person name="Lucas S."/>
            <person name="Copeland A."/>
            <person name="Lapidus A."/>
            <person name="Glavina del Rio T."/>
            <person name="Dalin E."/>
            <person name="Tice H."/>
            <person name="Bruce D."/>
            <person name="Goodwin L."/>
            <person name="Pitluck S."/>
            <person name="Peters L."/>
            <person name="Ovchinnikova G."/>
            <person name="Teshima H."/>
            <person name="Kyrpides N."/>
            <person name="Mavromatis K."/>
            <person name="Ivanova N."/>
            <person name="Brettin T."/>
            <person name="Detter J.C."/>
            <person name="Han C."/>
            <person name="Larimer F."/>
            <person name="Land M."/>
            <person name="Hauser L."/>
            <person name="Markowitz V."/>
            <person name="Cheng J.-F."/>
            <person name="Hugenholtz P."/>
            <person name="Woyke T."/>
            <person name="Wu D."/>
            <person name="Brambilla E."/>
            <person name="Klenk H.-P."/>
            <person name="Eisen J.A."/>
        </authorList>
    </citation>
    <scope>NUCLEOTIDE SEQUENCE</scope>
    <source>
        <strain evidence="5">DSM 6220</strain>
    </source>
</reference>
<name>H8L2K5_FRAAD</name>
<dbReference type="InterPro" id="IPR054564">
    <property type="entry name" value="Gp18_domIII_N"/>
</dbReference>
<accession>H8L2K5</accession>
<dbReference type="InterPro" id="IPR052042">
    <property type="entry name" value="Tail_sheath_structural"/>
</dbReference>
<dbReference type="RefSeq" id="WP_014402478.1">
    <property type="nucleotide sequence ID" value="NC_017033.1"/>
</dbReference>
<dbReference type="Pfam" id="PF04984">
    <property type="entry name" value="Phage_sheath_1"/>
    <property type="match status" value="1"/>
</dbReference>
<dbReference type="Proteomes" id="UP000005234">
    <property type="component" value="Chromosome"/>
</dbReference>
<comment type="similarity">
    <text evidence="1">Belongs to the myoviridae tail sheath protein family.</text>
</comment>
<protein>
    <submittedName>
        <fullName evidence="5">Phage tail sheath protein FI</fullName>
    </submittedName>
</protein>
<evidence type="ECO:0000313" key="6">
    <source>
        <dbReference type="Proteomes" id="UP000005234"/>
    </source>
</evidence>
<evidence type="ECO:0000256" key="1">
    <source>
        <dbReference type="ARBA" id="ARBA00008005"/>
    </source>
</evidence>
<evidence type="ECO:0000259" key="4">
    <source>
        <dbReference type="Pfam" id="PF22671"/>
    </source>
</evidence>
<feature type="domain" description="Tail sheath protein subtilisin-like" evidence="2">
    <location>
        <begin position="121"/>
        <end position="287"/>
    </location>
</feature>
<gene>
    <name evidence="5" type="ordered locus">Fraau_1008</name>
</gene>
<dbReference type="EMBL" id="CP003350">
    <property type="protein sequence ID" value="AFC85472.1"/>
    <property type="molecule type" value="Genomic_DNA"/>
</dbReference>
<dbReference type="Pfam" id="PF17482">
    <property type="entry name" value="Phage_sheath_1C"/>
    <property type="match status" value="1"/>
</dbReference>
<sequence>MPSTSFFHGVTTSIVTNGVRTISVPSSSIIGLVDTFTPGAGASASADTPTLITSLTDAAAAFGSASSIYKSLQQIYNVAQPVIVAVGVNAAAGSTTSTSGTTTTDANALTSAIIGGETTAGARTGLQALLDGQSVLGYRPRLVIAPGQSANQAVATAMDTLAGRLQAIGIIDGPNTTDDDATAYAANFGSKRLFMADPYVQVYDTTSSSTVALPSSPVIAGMFAATDAQYGYWASPSNKVIAGITGTVRPIEFLDGDPSCRANLLNNANITTIIRESGFRVWGNRTLSSDPLWQFVTRVRTVDMVMAAVLAGTRWAVDLGITKAYVHEVTESVNDFMRDQKALGAVIDFEVYPDPDLNTASALEQGKIYWRIRFTDVPPAENPNFLIEVTDQWITEVLDSTTTSSN</sequence>
<dbReference type="eggNOG" id="COG3497">
    <property type="taxonomic scope" value="Bacteria"/>
</dbReference>
<evidence type="ECO:0000259" key="2">
    <source>
        <dbReference type="Pfam" id="PF04984"/>
    </source>
</evidence>
<evidence type="ECO:0000313" key="5">
    <source>
        <dbReference type="EMBL" id="AFC85472.1"/>
    </source>
</evidence>
<dbReference type="InterPro" id="IPR020287">
    <property type="entry name" value="Tail_sheath_C"/>
</dbReference>
<dbReference type="OrthoDB" id="9767864at2"/>
<dbReference type="HOGENOM" id="CLU_037707_0_0_6"/>
<dbReference type="STRING" id="767434.Fraau_1008"/>
<evidence type="ECO:0000259" key="3">
    <source>
        <dbReference type="Pfam" id="PF17482"/>
    </source>
</evidence>
<dbReference type="Pfam" id="PF22671">
    <property type="entry name" value="Gp18_domIII_N"/>
    <property type="match status" value="1"/>
</dbReference>
<dbReference type="AlphaFoldDB" id="H8L2K5"/>
<feature type="domain" description="Tail sheath protein C-terminal" evidence="3">
    <location>
        <begin position="288"/>
        <end position="390"/>
    </location>
</feature>
<dbReference type="InterPro" id="IPR035089">
    <property type="entry name" value="Phage_sheath_subtilisin"/>
</dbReference>
<dbReference type="Gene3D" id="3.40.50.11780">
    <property type="match status" value="1"/>
</dbReference>
<dbReference type="PANTHER" id="PTHR35861:SF1">
    <property type="entry name" value="PHAGE TAIL SHEATH PROTEIN"/>
    <property type="match status" value="1"/>
</dbReference>
<dbReference type="KEGG" id="fau:Fraau_1008"/>
<keyword evidence="6" id="KW-1185">Reference proteome</keyword>
<organism evidence="5 6">
    <name type="scientific">Frateuria aurantia (strain ATCC 33424 / DSM 6220 / KCTC 2777 / LMG 1558 / NBRC 3245 / NCIMB 13370)</name>
    <name type="common">Acetobacter aurantius</name>
    <dbReference type="NCBI Taxonomy" id="767434"/>
    <lineage>
        <taxon>Bacteria</taxon>
        <taxon>Pseudomonadati</taxon>
        <taxon>Pseudomonadota</taxon>
        <taxon>Gammaproteobacteria</taxon>
        <taxon>Lysobacterales</taxon>
        <taxon>Rhodanobacteraceae</taxon>
        <taxon>Frateuria</taxon>
    </lineage>
</organism>
<feature type="domain" description="Tail sheath protein Gp18-like" evidence="4">
    <location>
        <begin position="28"/>
        <end position="88"/>
    </location>
</feature>
<dbReference type="PANTHER" id="PTHR35861">
    <property type="match status" value="1"/>
</dbReference>